<sequence>MSSSKSSTLSLMQKLARKKQAEFKSRQKIANEQISLATFVKESWHVLEPETTLAWNWHIDAMCEHIQESLLDWLRHKQDSNYKQRIQNLLINVPPGSLKSRVVSVCAPAWFWTICPSWRAIFLSSNPRVALRDSAYCRDLIESEWYQKRFKPDWKLRVDTNAKSLYWNTKGGQRASFGFNSRITGDRGDCILVDDPHDAKEIESDLLRQAVLDRWDSAIRNRVNDLRSSVRIGIMQRLHQLDWSGHVLQEGDWALLCIPQEFEAPQAPTPLGWVDPRTEPGSLMFEERFPEYVLEKEKLVLGSYGYAGQHQQKPAPSEGGMFKLANWRVYVPSAAPRFTRMILSCDAAFKGTKDSDYVVVQAIAQVADVHTVLDQDGKPMLFSDYYLPYQARSRVGISGTETMIRETSNRYPEAYTKLIEDKANGPAVIERLSSELTGITPFKPGMNSKRSRAWSIQPIHERGGILLPASDAVAAALESMGKTSITVGEWWELHPPLHKTNAEYAPVQEWCKALMDEFAQFPNAANDDQVDALDQGIIWLEANKPQKTGMDLLWA</sequence>
<keyword evidence="2" id="KW-1185">Reference proteome</keyword>
<proteinExistence type="predicted"/>
<evidence type="ECO:0000313" key="1">
    <source>
        <dbReference type="EMBL" id="MEP1057606.1"/>
    </source>
</evidence>
<reference evidence="1 2" key="1">
    <citation type="submission" date="2022-04" db="EMBL/GenBank/DDBJ databases">
        <title>Positive selection, recombination, and allopatry shape intraspecific diversity of widespread and dominant cyanobacteria.</title>
        <authorList>
            <person name="Wei J."/>
            <person name="Shu W."/>
            <person name="Hu C."/>
        </authorList>
    </citation>
    <scope>NUCLEOTIDE SEQUENCE [LARGE SCALE GENOMIC DNA]</scope>
    <source>
        <strain evidence="1 2">AS-A4</strain>
    </source>
</reference>
<protein>
    <recommendedName>
        <fullName evidence="3">Terminase large subunit gp17-like C-terminal domain-containing protein</fullName>
    </recommendedName>
</protein>
<evidence type="ECO:0008006" key="3">
    <source>
        <dbReference type="Google" id="ProtNLM"/>
    </source>
</evidence>
<dbReference type="Proteomes" id="UP001476950">
    <property type="component" value="Unassembled WGS sequence"/>
</dbReference>
<dbReference type="EMBL" id="JAMPLM010000002">
    <property type="protein sequence ID" value="MEP1057606.1"/>
    <property type="molecule type" value="Genomic_DNA"/>
</dbReference>
<dbReference type="RefSeq" id="WP_190450552.1">
    <property type="nucleotide sequence ID" value="NZ_JAMPLM010000002.1"/>
</dbReference>
<gene>
    <name evidence="1" type="ORF">NDI38_04090</name>
</gene>
<evidence type="ECO:0000313" key="2">
    <source>
        <dbReference type="Proteomes" id="UP001476950"/>
    </source>
</evidence>
<accession>A0ABV0KEG1</accession>
<name>A0ABV0KEG1_9CYAN</name>
<organism evidence="1 2">
    <name type="scientific">Stenomitos frigidus AS-A4</name>
    <dbReference type="NCBI Taxonomy" id="2933935"/>
    <lineage>
        <taxon>Bacteria</taxon>
        <taxon>Bacillati</taxon>
        <taxon>Cyanobacteriota</taxon>
        <taxon>Cyanophyceae</taxon>
        <taxon>Leptolyngbyales</taxon>
        <taxon>Leptolyngbyaceae</taxon>
        <taxon>Stenomitos</taxon>
    </lineage>
</organism>
<comment type="caution">
    <text evidence="1">The sequence shown here is derived from an EMBL/GenBank/DDBJ whole genome shotgun (WGS) entry which is preliminary data.</text>
</comment>